<keyword evidence="4" id="KW-1185">Reference proteome</keyword>
<evidence type="ECO:0000313" key="4">
    <source>
        <dbReference type="Proteomes" id="UP000837932"/>
    </source>
</evidence>
<dbReference type="PROSITE" id="PS51733">
    <property type="entry name" value="BPL_LPL_CATALYTIC"/>
    <property type="match status" value="1"/>
</dbReference>
<comment type="caution">
    <text evidence="3">The sequence shown here is derived from an EMBL/GenBank/DDBJ whole genome shotgun (WGS) entry which is preliminary data.</text>
</comment>
<keyword evidence="1 3" id="KW-0436">Ligase</keyword>
<dbReference type="PANTHER" id="PTHR12835">
    <property type="entry name" value="BIOTIN PROTEIN LIGASE"/>
    <property type="match status" value="1"/>
</dbReference>
<dbReference type="EC" id="6.3.4.15" evidence="3"/>
<evidence type="ECO:0000256" key="1">
    <source>
        <dbReference type="ARBA" id="ARBA00022598"/>
    </source>
</evidence>
<dbReference type="PANTHER" id="PTHR12835:SF5">
    <property type="entry name" value="BIOTIN--PROTEIN LIGASE"/>
    <property type="match status" value="1"/>
</dbReference>
<evidence type="ECO:0000313" key="3">
    <source>
        <dbReference type="EMBL" id="CAH0995771.1"/>
    </source>
</evidence>
<protein>
    <submittedName>
        <fullName evidence="3">Bifunctional ligase/repressor BirA</fullName>
        <ecNumber evidence="3">6.3.4.15</ecNumber>
    </submittedName>
</protein>
<gene>
    <name evidence="3" type="primary">birA</name>
    <name evidence="3" type="ORF">EMA8858_01898</name>
</gene>
<dbReference type="Gene3D" id="3.30.930.10">
    <property type="entry name" value="Bira Bifunctional Protein, Domain 2"/>
    <property type="match status" value="1"/>
</dbReference>
<sequence length="263" mass="29844">MHNFQPKTLFLGKNTIYLPSCHSTNDIAAEIIQNKQVFDGTIVITADQTAGRGQRGNSWEALPNQNITISLIVKPDFLNVSQQFRLNIAVSLGIFDFLCKYLSDGLSIKWPNDVYIDNRKMGGVLIENTLSGSRIAYSIIGIGLNINQLSFVDEKAISLRLASQKSGQQTDDFEIGKLIEQLCECIEKYYLQLKSGTSFNNHVEVQKKKYLERLFRFRETHNYIKNEQPFQGKIIDVADSGHLIMEVADEIVKLDFKEISFVI</sequence>
<dbReference type="InterPro" id="IPR004143">
    <property type="entry name" value="BPL_LPL_catalytic"/>
</dbReference>
<reference evidence="3" key="1">
    <citation type="submission" date="2021-12" db="EMBL/GenBank/DDBJ databases">
        <authorList>
            <person name="Rodrigo-Torres L."/>
            <person name="Arahal R. D."/>
            <person name="Lucena T."/>
        </authorList>
    </citation>
    <scope>NUCLEOTIDE SEQUENCE</scope>
    <source>
        <strain evidence="3">CECT 8858</strain>
    </source>
</reference>
<dbReference type="Proteomes" id="UP000837932">
    <property type="component" value="Unassembled WGS sequence"/>
</dbReference>
<dbReference type="NCBIfam" id="TIGR00121">
    <property type="entry name" value="birA_ligase"/>
    <property type="match status" value="1"/>
</dbReference>
<dbReference type="EMBL" id="CAKLPY010000001">
    <property type="protein sequence ID" value="CAH0995771.1"/>
    <property type="molecule type" value="Genomic_DNA"/>
</dbReference>
<dbReference type="CDD" id="cd16442">
    <property type="entry name" value="BPL"/>
    <property type="match status" value="1"/>
</dbReference>
<feature type="domain" description="BPL/LPL catalytic" evidence="2">
    <location>
        <begin position="10"/>
        <end position="194"/>
    </location>
</feature>
<dbReference type="RefSeq" id="WP_238806313.1">
    <property type="nucleotide sequence ID" value="NZ_CAKLPY010000001.1"/>
</dbReference>
<name>A0ABM9APF4_9BACT</name>
<evidence type="ECO:0000259" key="2">
    <source>
        <dbReference type="PROSITE" id="PS51733"/>
    </source>
</evidence>
<accession>A0ABM9APF4</accession>
<dbReference type="SUPFAM" id="SSF55681">
    <property type="entry name" value="Class II aaRS and biotin synthetases"/>
    <property type="match status" value="1"/>
</dbReference>
<dbReference type="Pfam" id="PF03099">
    <property type="entry name" value="BPL_LplA_LipB"/>
    <property type="match status" value="1"/>
</dbReference>
<dbReference type="GO" id="GO:0004077">
    <property type="term" value="F:biotin--[biotin carboxyl-carrier protein] ligase activity"/>
    <property type="evidence" value="ECO:0007669"/>
    <property type="project" value="UniProtKB-EC"/>
</dbReference>
<proteinExistence type="predicted"/>
<organism evidence="3 4">
    <name type="scientific">Emticicia aquatica</name>
    <dbReference type="NCBI Taxonomy" id="1681835"/>
    <lineage>
        <taxon>Bacteria</taxon>
        <taxon>Pseudomonadati</taxon>
        <taxon>Bacteroidota</taxon>
        <taxon>Cytophagia</taxon>
        <taxon>Cytophagales</taxon>
        <taxon>Leadbetterellaceae</taxon>
        <taxon>Emticicia</taxon>
    </lineage>
</organism>
<dbReference type="InterPro" id="IPR045864">
    <property type="entry name" value="aa-tRNA-synth_II/BPL/LPL"/>
</dbReference>
<dbReference type="InterPro" id="IPR004408">
    <property type="entry name" value="Biotin_CoA_COase_ligase"/>
</dbReference>